<dbReference type="eggNOG" id="COG1560">
    <property type="taxonomic scope" value="Bacteria"/>
</dbReference>
<dbReference type="NCBIfam" id="NF005919">
    <property type="entry name" value="PRK07920.1"/>
    <property type="match status" value="1"/>
</dbReference>
<dbReference type="InterPro" id="IPR004960">
    <property type="entry name" value="LipA_acyltrans"/>
</dbReference>
<dbReference type="OrthoDB" id="9803456at2"/>
<dbReference type="PANTHER" id="PTHR30606:SF10">
    <property type="entry name" value="PHOSPHATIDYLINOSITOL MANNOSIDE ACYLTRANSFERASE"/>
    <property type="match status" value="1"/>
</dbReference>
<accession>C0W1Q8</accession>
<keyword evidence="2" id="KW-1003">Cell membrane</keyword>
<dbReference type="GO" id="GO:0009247">
    <property type="term" value="P:glycolipid biosynthetic process"/>
    <property type="evidence" value="ECO:0007669"/>
    <property type="project" value="UniProtKB-ARBA"/>
</dbReference>
<organism evidence="7 8">
    <name type="scientific">Gleimia coleocanis DSM 15436</name>
    <dbReference type="NCBI Taxonomy" id="525245"/>
    <lineage>
        <taxon>Bacteria</taxon>
        <taxon>Bacillati</taxon>
        <taxon>Actinomycetota</taxon>
        <taxon>Actinomycetes</taxon>
        <taxon>Actinomycetales</taxon>
        <taxon>Actinomycetaceae</taxon>
        <taxon>Gleimia</taxon>
    </lineage>
</organism>
<evidence type="ECO:0000313" key="7">
    <source>
        <dbReference type="EMBL" id="EEH63424.1"/>
    </source>
</evidence>
<evidence type="ECO:0000256" key="3">
    <source>
        <dbReference type="ARBA" id="ARBA00022519"/>
    </source>
</evidence>
<keyword evidence="5" id="KW-0472">Membrane</keyword>
<comment type="caution">
    <text evidence="7">The sequence shown here is derived from an EMBL/GenBank/DDBJ whole genome shotgun (WGS) entry which is preliminary data.</text>
</comment>
<dbReference type="EMBL" id="ACFG01000034">
    <property type="protein sequence ID" value="EEH63424.1"/>
    <property type="molecule type" value="Genomic_DNA"/>
</dbReference>
<dbReference type="STRING" id="525245.HMPREF0044_1348"/>
<name>C0W1Q8_9ACTO</name>
<evidence type="ECO:0000256" key="4">
    <source>
        <dbReference type="ARBA" id="ARBA00022679"/>
    </source>
</evidence>
<dbReference type="Proteomes" id="UP000010301">
    <property type="component" value="Unassembled WGS sequence"/>
</dbReference>
<dbReference type="CDD" id="cd07984">
    <property type="entry name" value="LPLAT_LABLAT-like"/>
    <property type="match status" value="1"/>
</dbReference>
<reference evidence="7 8" key="1">
    <citation type="submission" date="2009-01" db="EMBL/GenBank/DDBJ databases">
        <authorList>
            <person name="Qin X."/>
            <person name="Bachman B."/>
            <person name="Battles P."/>
            <person name="Bell A."/>
            <person name="Bess C."/>
            <person name="Bickham C."/>
            <person name="Chaboub L."/>
            <person name="Chen D."/>
            <person name="Coyle M."/>
            <person name="Deiros D.R."/>
            <person name="Dinh H."/>
            <person name="Forbes L."/>
            <person name="Fowler G."/>
            <person name="Francisco L."/>
            <person name="Fu Q."/>
            <person name="Gubbala S."/>
            <person name="Hale W."/>
            <person name="Han Y."/>
            <person name="Hemphill L."/>
            <person name="Highlander S.K."/>
            <person name="Hirani K."/>
            <person name="Hogues M."/>
            <person name="Jackson L."/>
            <person name="Jakkamsetti A."/>
            <person name="Javaid M."/>
            <person name="Jiang H."/>
            <person name="Korchina V."/>
            <person name="Kovar C."/>
            <person name="Lara F."/>
            <person name="Lee S."/>
            <person name="Mata R."/>
            <person name="Mathew T."/>
            <person name="Moen C."/>
            <person name="Morales K."/>
            <person name="Munidasa M."/>
            <person name="Nazareth L."/>
            <person name="Ngo R."/>
            <person name="Nguyen L."/>
            <person name="Okwuonu G."/>
            <person name="Ongeri F."/>
            <person name="Patil S."/>
            <person name="Petrosino J."/>
            <person name="Pham C."/>
            <person name="Pham P."/>
            <person name="Pu L.-L."/>
            <person name="Puazo M."/>
            <person name="Raj R."/>
            <person name="Reid J."/>
            <person name="Rouhana J."/>
            <person name="Saada N."/>
            <person name="Shang Y."/>
            <person name="Simmons D."/>
            <person name="Thornton R."/>
            <person name="Warren J."/>
            <person name="Weissenberger G."/>
            <person name="Zhang J."/>
            <person name="Zhang L."/>
            <person name="Zhou C."/>
            <person name="Zhu D."/>
            <person name="Muzny D."/>
            <person name="Worley K."/>
            <person name="Gibbs R."/>
        </authorList>
    </citation>
    <scope>NUCLEOTIDE SEQUENCE [LARGE SCALE GENOMIC DNA]</scope>
    <source>
        <strain evidence="7 8">DSM 15436</strain>
    </source>
</reference>
<evidence type="ECO:0000256" key="1">
    <source>
        <dbReference type="ARBA" id="ARBA00004533"/>
    </source>
</evidence>
<dbReference type="Pfam" id="PF03279">
    <property type="entry name" value="Lip_A_acyltrans"/>
    <property type="match status" value="1"/>
</dbReference>
<evidence type="ECO:0000313" key="8">
    <source>
        <dbReference type="Proteomes" id="UP000010301"/>
    </source>
</evidence>
<protein>
    <submittedName>
        <fullName evidence="7">Lipid A biosynthesis (KDO)2-(Lauroyl)-lipid IVA acyltransferase</fullName>
    </submittedName>
</protein>
<dbReference type="PANTHER" id="PTHR30606">
    <property type="entry name" value="LIPID A BIOSYNTHESIS LAUROYL ACYLTRANSFERASE"/>
    <property type="match status" value="1"/>
</dbReference>
<dbReference type="RefSeq" id="WP_006546206.1">
    <property type="nucleotide sequence ID" value="NZ_DS999540.1"/>
</dbReference>
<comment type="subcellular location">
    <subcellularLocation>
        <location evidence="1">Cell inner membrane</location>
    </subcellularLocation>
</comment>
<keyword evidence="3" id="KW-0997">Cell inner membrane</keyword>
<dbReference type="GO" id="GO:0016746">
    <property type="term" value="F:acyltransferase activity"/>
    <property type="evidence" value="ECO:0007669"/>
    <property type="project" value="UniProtKB-KW"/>
</dbReference>
<keyword evidence="4 7" id="KW-0808">Transferase</keyword>
<evidence type="ECO:0000256" key="5">
    <source>
        <dbReference type="ARBA" id="ARBA00023136"/>
    </source>
</evidence>
<dbReference type="AlphaFoldDB" id="C0W1Q8"/>
<keyword evidence="6 7" id="KW-0012">Acyltransferase</keyword>
<evidence type="ECO:0000256" key="2">
    <source>
        <dbReference type="ARBA" id="ARBA00022475"/>
    </source>
</evidence>
<sequence>MSVDKFILPAFRFLQLVPQSVSELVAALAGRRVGKRDNSSNRQLRANYQRFSADLGQEIIPEGVARYFQMFAQLPTLHKYSPQQLKVAVEVENLAELETAIADGPVVLALTHSGNWDLAGAWCAKFLAPVLTVAEQVKPPALFSYFQTTRAQLGIQILPAKKGVFKDLKSYVEQATLQRKPLLVPLLADRDITGRGVPVTLAGETALVAAGPAALAIQTGRPLFVGHLSQHVYTWRGIKRSGIKIHLRTVTVDTDIANTTQRWVVNLEPMLEKYLLDWHMMQPIFLADLDLERLERARLKEKLRREEE</sequence>
<dbReference type="HOGENOM" id="CLU_049421_3_0_11"/>
<evidence type="ECO:0000256" key="6">
    <source>
        <dbReference type="ARBA" id="ARBA00023315"/>
    </source>
</evidence>
<proteinExistence type="predicted"/>
<keyword evidence="8" id="KW-1185">Reference proteome</keyword>
<dbReference type="GO" id="GO:0005886">
    <property type="term" value="C:plasma membrane"/>
    <property type="evidence" value="ECO:0007669"/>
    <property type="project" value="UniProtKB-SubCell"/>
</dbReference>
<gene>
    <name evidence="7" type="ORF">HMPREF0044_1348</name>
</gene>